<dbReference type="CDD" id="cd00761">
    <property type="entry name" value="Glyco_tranf_GTA_type"/>
    <property type="match status" value="1"/>
</dbReference>
<gene>
    <name evidence="3" type="ORF">TKK_001336</name>
</gene>
<evidence type="ECO:0000313" key="3">
    <source>
        <dbReference type="EMBL" id="KAL3405918.1"/>
    </source>
</evidence>
<reference evidence="3 4" key="1">
    <citation type="journal article" date="2024" name="bioRxiv">
        <title>A reference genome for Trichogramma kaykai: A tiny desert-dwelling parasitoid wasp with competing sex-ratio distorters.</title>
        <authorList>
            <person name="Culotta J."/>
            <person name="Lindsey A.R."/>
        </authorList>
    </citation>
    <scope>NUCLEOTIDE SEQUENCE [LARGE SCALE GENOMIC DNA]</scope>
    <source>
        <strain evidence="3 4">KSX58</strain>
    </source>
</reference>
<evidence type="ECO:0000256" key="1">
    <source>
        <dbReference type="SAM" id="MobiDB-lite"/>
    </source>
</evidence>
<accession>A0ABD2XLM3</accession>
<name>A0ABD2XLM3_9HYME</name>
<comment type="caution">
    <text evidence="3">The sequence shown here is derived from an EMBL/GenBank/DDBJ whole genome shotgun (WGS) entry which is preliminary data.</text>
</comment>
<sequence length="265" mass="30970">MAERYANDHIHWTPENWQHVFAVDEKVVSSAKDGRNGVWRLKATRYEPENIIPTVYSGRVNRSYWACCSGNGPGSIFEISRRMNMWDYQTILNDSLLPTVLQTYLRDEVIYIVEDNSSVHTSRVVRAWYANQPRLHRLNHSRKSPDLNFCENMWFRMVKKRIPANENSIAILRQQVTYGWQELFDDLPYFKRLTDSMPRRPARGAAPRSRATRASRARTWRRTRGCARRARPCAPGAWRRRAPPAPRRCSARSPAVCRSPRPAAW</sequence>
<dbReference type="InterPro" id="IPR036397">
    <property type="entry name" value="RNaseH_sf"/>
</dbReference>
<dbReference type="EMBL" id="JBJJXI010000019">
    <property type="protein sequence ID" value="KAL3405918.1"/>
    <property type="molecule type" value="Genomic_DNA"/>
</dbReference>
<feature type="domain" description="Tc1-like transposase DDE" evidence="2">
    <location>
        <begin position="96"/>
        <end position="161"/>
    </location>
</feature>
<proteinExistence type="predicted"/>
<feature type="compositionally biased region" description="Basic residues" evidence="1">
    <location>
        <begin position="210"/>
        <end position="231"/>
    </location>
</feature>
<dbReference type="AlphaFoldDB" id="A0ABD2XLM3"/>
<dbReference type="Pfam" id="PF13358">
    <property type="entry name" value="DDE_3"/>
    <property type="match status" value="1"/>
</dbReference>
<feature type="region of interest" description="Disordered" evidence="1">
    <location>
        <begin position="198"/>
        <end position="255"/>
    </location>
</feature>
<dbReference type="Proteomes" id="UP001627154">
    <property type="component" value="Unassembled WGS sequence"/>
</dbReference>
<dbReference type="Gene3D" id="3.30.420.10">
    <property type="entry name" value="Ribonuclease H-like superfamily/Ribonuclease H"/>
    <property type="match status" value="1"/>
</dbReference>
<evidence type="ECO:0000259" key="2">
    <source>
        <dbReference type="Pfam" id="PF13358"/>
    </source>
</evidence>
<dbReference type="PANTHER" id="PTHR23022">
    <property type="entry name" value="TRANSPOSABLE ELEMENT-RELATED"/>
    <property type="match status" value="1"/>
</dbReference>
<dbReference type="InterPro" id="IPR052338">
    <property type="entry name" value="Transposase_5"/>
</dbReference>
<dbReference type="InterPro" id="IPR038717">
    <property type="entry name" value="Tc1-like_DDE_dom"/>
</dbReference>
<evidence type="ECO:0000313" key="4">
    <source>
        <dbReference type="Proteomes" id="UP001627154"/>
    </source>
</evidence>
<dbReference type="PANTHER" id="PTHR23022:SF134">
    <property type="entry name" value="TRANSPOSABLE ELEMENT TC1 TRANSPOSASE"/>
    <property type="match status" value="1"/>
</dbReference>
<keyword evidence="4" id="KW-1185">Reference proteome</keyword>
<organism evidence="3 4">
    <name type="scientific">Trichogramma kaykai</name>
    <dbReference type="NCBI Taxonomy" id="54128"/>
    <lineage>
        <taxon>Eukaryota</taxon>
        <taxon>Metazoa</taxon>
        <taxon>Ecdysozoa</taxon>
        <taxon>Arthropoda</taxon>
        <taxon>Hexapoda</taxon>
        <taxon>Insecta</taxon>
        <taxon>Pterygota</taxon>
        <taxon>Neoptera</taxon>
        <taxon>Endopterygota</taxon>
        <taxon>Hymenoptera</taxon>
        <taxon>Apocrita</taxon>
        <taxon>Proctotrupomorpha</taxon>
        <taxon>Chalcidoidea</taxon>
        <taxon>Trichogrammatidae</taxon>
        <taxon>Trichogramma</taxon>
    </lineage>
</organism>
<protein>
    <recommendedName>
        <fullName evidence="2">Tc1-like transposase DDE domain-containing protein</fullName>
    </recommendedName>
</protein>